<reference evidence="2" key="1">
    <citation type="journal article" date="2019" name="Int. J. Syst. Evol. Microbiol.">
        <title>The Global Catalogue of Microorganisms (GCM) 10K type strain sequencing project: providing services to taxonomists for standard genome sequencing and annotation.</title>
        <authorList>
            <consortium name="The Broad Institute Genomics Platform"/>
            <consortium name="The Broad Institute Genome Sequencing Center for Infectious Disease"/>
            <person name="Wu L."/>
            <person name="Ma J."/>
        </authorList>
    </citation>
    <scope>NUCLEOTIDE SEQUENCE [LARGE SCALE GENOMIC DNA]</scope>
    <source>
        <strain evidence="2">TBRC 1276</strain>
    </source>
</reference>
<dbReference type="RefSeq" id="WP_379528222.1">
    <property type="nucleotide sequence ID" value="NZ_JBHSBI010000005.1"/>
</dbReference>
<evidence type="ECO:0000313" key="1">
    <source>
        <dbReference type="EMBL" id="MFC4008142.1"/>
    </source>
</evidence>
<dbReference type="EMBL" id="JBHSBI010000005">
    <property type="protein sequence ID" value="MFC4008142.1"/>
    <property type="molecule type" value="Genomic_DNA"/>
</dbReference>
<dbReference type="Proteomes" id="UP001595851">
    <property type="component" value="Unassembled WGS sequence"/>
</dbReference>
<name>A0ABV8G735_9ACTN</name>
<gene>
    <name evidence="1" type="ORF">ACFOY2_12990</name>
</gene>
<accession>A0ABV8G735</accession>
<sequence length="72" mass="8295">MRDDDGRALAAAIQQQSPGWMIMWSPWRRQLSAFACWLPNRSLVIDARSPEDLLDLMSSAERSAQTQYTHYP</sequence>
<organism evidence="1 2">
    <name type="scientific">Nonomuraea purpurea</name>
    <dbReference type="NCBI Taxonomy" id="1849276"/>
    <lineage>
        <taxon>Bacteria</taxon>
        <taxon>Bacillati</taxon>
        <taxon>Actinomycetota</taxon>
        <taxon>Actinomycetes</taxon>
        <taxon>Streptosporangiales</taxon>
        <taxon>Streptosporangiaceae</taxon>
        <taxon>Nonomuraea</taxon>
    </lineage>
</organism>
<evidence type="ECO:0000313" key="2">
    <source>
        <dbReference type="Proteomes" id="UP001595851"/>
    </source>
</evidence>
<proteinExistence type="predicted"/>
<keyword evidence="2" id="KW-1185">Reference proteome</keyword>
<protein>
    <submittedName>
        <fullName evidence="1">Uncharacterized protein</fullName>
    </submittedName>
</protein>
<comment type="caution">
    <text evidence="1">The sequence shown here is derived from an EMBL/GenBank/DDBJ whole genome shotgun (WGS) entry which is preliminary data.</text>
</comment>